<evidence type="ECO:0000256" key="1">
    <source>
        <dbReference type="SAM" id="MobiDB-lite"/>
    </source>
</evidence>
<dbReference type="Proteomes" id="UP001445076">
    <property type="component" value="Unassembled WGS sequence"/>
</dbReference>
<sequence length="112" mass="12513">MMEDLNNTASKTSMTSSHYGFYHDNDDTFIYLCTYGCSSPLQKYNGGSQEPRLFFTTAEVQWGLSGALAVLHHCRSTMGAPRKPGYSSPLQKYNGGSQDPLTHRLHYHLTTS</sequence>
<reference evidence="2 3" key="1">
    <citation type="journal article" date="2024" name="BMC Genomics">
        <title>Genome assembly of redclaw crayfish (Cherax quadricarinatus) provides insights into its immune adaptation and hypoxia tolerance.</title>
        <authorList>
            <person name="Liu Z."/>
            <person name="Zheng J."/>
            <person name="Li H."/>
            <person name="Fang K."/>
            <person name="Wang S."/>
            <person name="He J."/>
            <person name="Zhou D."/>
            <person name="Weng S."/>
            <person name="Chi M."/>
            <person name="Gu Z."/>
            <person name="He J."/>
            <person name="Li F."/>
            <person name="Wang M."/>
        </authorList>
    </citation>
    <scope>NUCLEOTIDE SEQUENCE [LARGE SCALE GENOMIC DNA]</scope>
    <source>
        <strain evidence="2">ZL_2023a</strain>
    </source>
</reference>
<keyword evidence="3" id="KW-1185">Reference proteome</keyword>
<evidence type="ECO:0000313" key="2">
    <source>
        <dbReference type="EMBL" id="KAK8724193.1"/>
    </source>
</evidence>
<gene>
    <name evidence="2" type="ORF">OTU49_011262</name>
</gene>
<feature type="compositionally biased region" description="Polar residues" evidence="1">
    <location>
        <begin position="88"/>
        <end position="100"/>
    </location>
</feature>
<comment type="caution">
    <text evidence="2">The sequence shown here is derived from an EMBL/GenBank/DDBJ whole genome shotgun (WGS) entry which is preliminary data.</text>
</comment>
<organism evidence="2 3">
    <name type="scientific">Cherax quadricarinatus</name>
    <name type="common">Australian red claw crayfish</name>
    <dbReference type="NCBI Taxonomy" id="27406"/>
    <lineage>
        <taxon>Eukaryota</taxon>
        <taxon>Metazoa</taxon>
        <taxon>Ecdysozoa</taxon>
        <taxon>Arthropoda</taxon>
        <taxon>Crustacea</taxon>
        <taxon>Multicrustacea</taxon>
        <taxon>Malacostraca</taxon>
        <taxon>Eumalacostraca</taxon>
        <taxon>Eucarida</taxon>
        <taxon>Decapoda</taxon>
        <taxon>Pleocyemata</taxon>
        <taxon>Astacidea</taxon>
        <taxon>Parastacoidea</taxon>
        <taxon>Parastacidae</taxon>
        <taxon>Cherax</taxon>
    </lineage>
</organism>
<dbReference type="EMBL" id="JARKIK010000086">
    <property type="protein sequence ID" value="KAK8724193.1"/>
    <property type="molecule type" value="Genomic_DNA"/>
</dbReference>
<accession>A0AAW0W3Z2</accession>
<feature type="region of interest" description="Disordered" evidence="1">
    <location>
        <begin position="81"/>
        <end position="102"/>
    </location>
</feature>
<proteinExistence type="predicted"/>
<dbReference type="AlphaFoldDB" id="A0AAW0W3Z2"/>
<protein>
    <submittedName>
        <fullName evidence="2">Uncharacterized protein</fullName>
    </submittedName>
</protein>
<name>A0AAW0W3Z2_CHEQU</name>
<evidence type="ECO:0000313" key="3">
    <source>
        <dbReference type="Proteomes" id="UP001445076"/>
    </source>
</evidence>